<proteinExistence type="inferred from homology"/>
<evidence type="ECO:0000256" key="3">
    <source>
        <dbReference type="SAM" id="MobiDB-lite"/>
    </source>
</evidence>
<gene>
    <name evidence="5" type="ORF">SPSK_04961</name>
</gene>
<dbReference type="GeneID" id="27666996"/>
<dbReference type="Gene3D" id="3.90.180.10">
    <property type="entry name" value="Medium-chain alcohol dehydrogenases, catalytic domain"/>
    <property type="match status" value="1"/>
</dbReference>
<feature type="compositionally biased region" description="Gly residues" evidence="3">
    <location>
        <begin position="493"/>
        <end position="515"/>
    </location>
</feature>
<dbReference type="SMART" id="SM00829">
    <property type="entry name" value="PKS_ER"/>
    <property type="match status" value="1"/>
</dbReference>
<dbReference type="KEGG" id="ssck:SPSK_04961"/>
<dbReference type="SUPFAM" id="SSF50129">
    <property type="entry name" value="GroES-like"/>
    <property type="match status" value="1"/>
</dbReference>
<dbReference type="InterPro" id="IPR036291">
    <property type="entry name" value="NAD(P)-bd_dom_sf"/>
</dbReference>
<comment type="similarity">
    <text evidence="1">Belongs to the zinc-containing alcohol dehydrogenase family.</text>
</comment>
<evidence type="ECO:0000256" key="1">
    <source>
        <dbReference type="ARBA" id="ARBA00008072"/>
    </source>
</evidence>
<protein>
    <recommendedName>
        <fullName evidence="4">Enoyl reductase (ER) domain-containing protein</fullName>
    </recommendedName>
</protein>
<evidence type="ECO:0000259" key="4">
    <source>
        <dbReference type="SMART" id="SM00829"/>
    </source>
</evidence>
<name>A0A0F2LT47_SPOSC</name>
<feature type="compositionally biased region" description="Low complexity" evidence="3">
    <location>
        <begin position="516"/>
        <end position="525"/>
    </location>
</feature>
<feature type="domain" description="Enoyl reductase (ER)" evidence="4">
    <location>
        <begin position="15"/>
        <end position="341"/>
    </location>
</feature>
<dbReference type="Pfam" id="PF08240">
    <property type="entry name" value="ADH_N"/>
    <property type="match status" value="1"/>
</dbReference>
<dbReference type="InterPro" id="IPR047122">
    <property type="entry name" value="Trans-enoyl_RdTase-like"/>
</dbReference>
<keyword evidence="2" id="KW-0560">Oxidoreductase</keyword>
<dbReference type="PANTHER" id="PTHR45348:SF2">
    <property type="entry name" value="ZINC-TYPE ALCOHOL DEHYDROGENASE-LIKE PROTEIN C2E1P3.01"/>
    <property type="match status" value="1"/>
</dbReference>
<dbReference type="VEuPathDB" id="FungiDB:SPSK_04961"/>
<dbReference type="Proteomes" id="UP000033710">
    <property type="component" value="Unassembled WGS sequence"/>
</dbReference>
<dbReference type="Gene3D" id="3.40.50.720">
    <property type="entry name" value="NAD(P)-binding Rossmann-like Domain"/>
    <property type="match status" value="1"/>
</dbReference>
<dbReference type="GO" id="GO:0016651">
    <property type="term" value="F:oxidoreductase activity, acting on NAD(P)H"/>
    <property type="evidence" value="ECO:0007669"/>
    <property type="project" value="InterPro"/>
</dbReference>
<dbReference type="InterPro" id="IPR011032">
    <property type="entry name" value="GroES-like_sf"/>
</dbReference>
<evidence type="ECO:0000256" key="2">
    <source>
        <dbReference type="ARBA" id="ARBA00023002"/>
    </source>
</evidence>
<dbReference type="SUPFAM" id="SSF51735">
    <property type="entry name" value="NAD(P)-binding Rossmann-fold domains"/>
    <property type="match status" value="1"/>
</dbReference>
<dbReference type="RefSeq" id="XP_016583333.1">
    <property type="nucleotide sequence ID" value="XM_016731719.1"/>
</dbReference>
<organism evidence="5 6">
    <name type="scientific">Sporothrix schenckii 1099-18</name>
    <dbReference type="NCBI Taxonomy" id="1397361"/>
    <lineage>
        <taxon>Eukaryota</taxon>
        <taxon>Fungi</taxon>
        <taxon>Dikarya</taxon>
        <taxon>Ascomycota</taxon>
        <taxon>Pezizomycotina</taxon>
        <taxon>Sordariomycetes</taxon>
        <taxon>Sordariomycetidae</taxon>
        <taxon>Ophiostomatales</taxon>
        <taxon>Ophiostomataceae</taxon>
        <taxon>Sporothrix</taxon>
    </lineage>
</organism>
<accession>A0A0F2LT47</accession>
<dbReference type="InterPro" id="IPR020843">
    <property type="entry name" value="ER"/>
</dbReference>
<evidence type="ECO:0000313" key="6">
    <source>
        <dbReference type="Proteomes" id="UP000033710"/>
    </source>
</evidence>
<dbReference type="PANTHER" id="PTHR45348">
    <property type="entry name" value="HYPOTHETICAL OXIDOREDUCTASE (EUROFUNG)"/>
    <property type="match status" value="1"/>
</dbReference>
<reference evidence="5 6" key="2">
    <citation type="journal article" date="2015" name="Eukaryot. Cell">
        <title>Asexual propagation of a virulent clone complex in a human and feline outbreak of sporotrichosis.</title>
        <authorList>
            <person name="Teixeira Mde M."/>
            <person name="Rodrigues A.M."/>
            <person name="Tsui C.K."/>
            <person name="de Almeida L.G."/>
            <person name="Van Diepeningen A.D."/>
            <person name="van den Ende B.G."/>
            <person name="Fernandes G.F."/>
            <person name="Kano R."/>
            <person name="Hamelin R.C."/>
            <person name="Lopes-Bezerra L.M."/>
            <person name="Vasconcelos A.T."/>
            <person name="de Hoog S."/>
            <person name="de Camargo Z.P."/>
            <person name="Felipe M.S."/>
        </authorList>
    </citation>
    <scope>NUCLEOTIDE SEQUENCE [LARGE SCALE GENOMIC DNA]</scope>
    <source>
        <strain evidence="5 6">1099-18</strain>
    </source>
</reference>
<dbReference type="AlphaFoldDB" id="A0A0F2LT47"/>
<dbReference type="CDD" id="cd08249">
    <property type="entry name" value="enoyl_reductase_like"/>
    <property type="match status" value="1"/>
</dbReference>
<dbReference type="InterPro" id="IPR013154">
    <property type="entry name" value="ADH-like_N"/>
</dbReference>
<evidence type="ECO:0000313" key="5">
    <source>
        <dbReference type="EMBL" id="KJR80657.1"/>
    </source>
</evidence>
<comment type="caution">
    <text evidence="5">The sequence shown here is derived from an EMBL/GenBank/DDBJ whole genome shotgun (WGS) entry which is preliminary data.</text>
</comment>
<dbReference type="OrthoDB" id="3509362at2759"/>
<feature type="compositionally biased region" description="Low complexity" evidence="3">
    <location>
        <begin position="538"/>
        <end position="554"/>
    </location>
</feature>
<feature type="region of interest" description="Disordered" evidence="3">
    <location>
        <begin position="483"/>
        <end position="566"/>
    </location>
</feature>
<sequence length="750" mass="76436">MADQTNNAVILPAIGKDFELTTRPVPVPGPDDVLVRTNFAAVNSVDRIRQLYGFQVPTTPKVIGNDTTGTVVSVGANAVSTYKVGDRVIAAADGVATGDDDHESYQNFVAVPTLTTAKLPENLTLLQGSTVATIALTASHILFDGLKFSIPGAKEQTKPLPAAGSKPILVVWGGASSVGSLTVQLAHKQGFAVFAVASPRHHERLQKFGAEVTVDYSDPEATVEKLLAAAGQRTISYAADTATDPSKTLPHLENLLLKSAAATSSTAVPELAYVNFAPEHKWKEGITSGFVNIVTAWSDRKDISEWLFVSGNLTSWLADGTIVPPTARVIPGGLGGLKAALTESQGGLSEVARLRVADKARLGSVVGVGVGAAETQQSVPRLGSGDIAFAGGDHLGQGGSRSVLGGLVGTANVGQLVVDAVHDDLGVQGLLLASVDKRVDGLESTFARRAAIQASLELHGWHTETKIKARHSGRDEAVKRALHGVGDRTEASGGTGARGLSAGGGHNGRGSGGISSSGSGSASSHGNERSGNTAAVFGRRGNSRNSRSGRAAGNIGSTAGDRGAKARGVRLGAISRNGCEVGKAPGDHDLGNTETGSVKGRGLGLCGVGVLQVGAANSRVDQGNDTTQLRADGECRVRADGGNANDEGVEVLLSGNKATGSNHSGIAGAELRQDEISLGQLAAGVGGGQQELDGGTGQSGGLAGLAKISECADGSNSSVALFLAEAGLDSRSKDQSRHEARHHFEAGCCL</sequence>
<dbReference type="EMBL" id="AXCR01000012">
    <property type="protein sequence ID" value="KJR80657.1"/>
    <property type="molecule type" value="Genomic_DNA"/>
</dbReference>
<reference evidence="5 6" key="1">
    <citation type="journal article" date="2014" name="BMC Genomics">
        <title>Comparative genomics of the major fungal agents of human and animal Sporotrichosis: Sporothrix schenckii and Sporothrix brasiliensis.</title>
        <authorList>
            <person name="Teixeira M.M."/>
            <person name="de Almeida L.G."/>
            <person name="Kubitschek-Barreira P."/>
            <person name="Alves F.L."/>
            <person name="Kioshima E.S."/>
            <person name="Abadio A.K."/>
            <person name="Fernandes L."/>
            <person name="Derengowski L.S."/>
            <person name="Ferreira K.S."/>
            <person name="Souza R.C."/>
            <person name="Ruiz J.C."/>
            <person name="de Andrade N.C."/>
            <person name="Paes H.C."/>
            <person name="Nicola A.M."/>
            <person name="Albuquerque P."/>
            <person name="Gerber A.L."/>
            <person name="Martins V.P."/>
            <person name="Peconick L.D."/>
            <person name="Neto A.V."/>
            <person name="Chaucanez C.B."/>
            <person name="Silva P.A."/>
            <person name="Cunha O.L."/>
            <person name="de Oliveira F.F."/>
            <person name="dos Santos T.C."/>
            <person name="Barros A.L."/>
            <person name="Soares M.A."/>
            <person name="de Oliveira L.M."/>
            <person name="Marini M.M."/>
            <person name="Villalobos-Duno H."/>
            <person name="Cunha M.M."/>
            <person name="de Hoog S."/>
            <person name="da Silveira J.F."/>
            <person name="Henrissat B."/>
            <person name="Nino-Vega G.A."/>
            <person name="Cisalpino P.S."/>
            <person name="Mora-Montes H.M."/>
            <person name="Almeida S.R."/>
            <person name="Stajich J.E."/>
            <person name="Lopes-Bezerra L.M."/>
            <person name="Vasconcelos A.T."/>
            <person name="Felipe M.S."/>
        </authorList>
    </citation>
    <scope>NUCLEOTIDE SEQUENCE [LARGE SCALE GENOMIC DNA]</scope>
    <source>
        <strain evidence="5 6">1099-18</strain>
    </source>
</reference>